<reference evidence="4" key="1">
    <citation type="submission" date="2025-08" db="UniProtKB">
        <authorList>
            <consortium name="RefSeq"/>
        </authorList>
    </citation>
    <scope>IDENTIFICATION</scope>
    <source>
        <tissue evidence="4">Spleen</tissue>
    </source>
</reference>
<dbReference type="Pfam" id="PF15038">
    <property type="entry name" value="Jiraiya"/>
    <property type="match status" value="1"/>
</dbReference>
<protein>
    <submittedName>
        <fullName evidence="4">Transmembrane protein 221 isoform X1</fullName>
    </submittedName>
</protein>
<keyword evidence="3" id="KW-1185">Reference proteome</keyword>
<evidence type="ECO:0000313" key="4">
    <source>
        <dbReference type="RefSeq" id="XP_020864777.1"/>
    </source>
</evidence>
<gene>
    <name evidence="4" type="primary">TMEM221</name>
</gene>
<feature type="transmembrane region" description="Helical" evidence="2">
    <location>
        <begin position="62"/>
        <end position="87"/>
    </location>
</feature>
<evidence type="ECO:0000256" key="1">
    <source>
        <dbReference type="SAM" id="MobiDB-lite"/>
    </source>
</evidence>
<dbReference type="InterPro" id="IPR029201">
    <property type="entry name" value="Jiraiya"/>
</dbReference>
<keyword evidence="2" id="KW-0472">Membrane</keyword>
<dbReference type="PANTHER" id="PTHR36132">
    <property type="entry name" value="TRANSMEMBRANE PROTEIN 221"/>
    <property type="match status" value="1"/>
</dbReference>
<dbReference type="InParanoid" id="A0A6P5M1Z8"/>
<dbReference type="KEGG" id="pcw:110223522"/>
<keyword evidence="2" id="KW-1133">Transmembrane helix</keyword>
<evidence type="ECO:0000313" key="3">
    <source>
        <dbReference type="Proteomes" id="UP000515140"/>
    </source>
</evidence>
<keyword evidence="2 4" id="KW-0812">Transmembrane</keyword>
<name>A0A6P5M1Z8_PHACI</name>
<organism evidence="3 4">
    <name type="scientific">Phascolarctos cinereus</name>
    <name type="common">Koala</name>
    <dbReference type="NCBI Taxonomy" id="38626"/>
    <lineage>
        <taxon>Eukaryota</taxon>
        <taxon>Metazoa</taxon>
        <taxon>Chordata</taxon>
        <taxon>Craniata</taxon>
        <taxon>Vertebrata</taxon>
        <taxon>Euteleostomi</taxon>
        <taxon>Mammalia</taxon>
        <taxon>Metatheria</taxon>
        <taxon>Diprotodontia</taxon>
        <taxon>Phascolarctidae</taxon>
        <taxon>Phascolarctos</taxon>
    </lineage>
</organism>
<dbReference type="FunCoup" id="A0A6P5M1Z8">
    <property type="interactions" value="29"/>
</dbReference>
<dbReference type="CTD" id="100130519"/>
<dbReference type="PANTHER" id="PTHR36132:SF1">
    <property type="entry name" value="TRANSMEMBRANE PROTEIN 221"/>
    <property type="match status" value="1"/>
</dbReference>
<dbReference type="GeneID" id="110223522"/>
<dbReference type="RefSeq" id="XP_020864777.1">
    <property type="nucleotide sequence ID" value="XM_021009118.1"/>
</dbReference>
<feature type="transmembrane region" description="Helical" evidence="2">
    <location>
        <begin position="142"/>
        <end position="164"/>
    </location>
</feature>
<proteinExistence type="predicted"/>
<dbReference type="AlphaFoldDB" id="A0A6P5M1Z8"/>
<dbReference type="InterPro" id="IPR053101">
    <property type="entry name" value="TM221"/>
</dbReference>
<sequence length="288" mass="30912">MPWASSGPALSVLVLLGILAAVMSLLSSQLLFQLQAGRAELWGRSLAMEGAAEGASGVLLPLASALSALCLVLNFCALFFCLLLCHLSAELARTSPDRADWFLLDSRCLQHVAVGFFCCGVSVYLAALSIYVLLLFEMETGIVSACILSSGIVVLLITLTHILLRASKASHRHLPEPAHTLYENSTTRPTRDFYKQAPSGRARPDIHREFSYPPFLEARPHLASSSLPPGNPVPAEEGDRGAPRMHRTLSAELGLLGARARPWNGVAQEMRGVLSRKAGSSGKDSTLV</sequence>
<feature type="transmembrane region" description="Helical" evidence="2">
    <location>
        <begin position="108"/>
        <end position="136"/>
    </location>
</feature>
<feature type="region of interest" description="Disordered" evidence="1">
    <location>
        <begin position="221"/>
        <end position="242"/>
    </location>
</feature>
<accession>A0A6P5M1Z8</accession>
<dbReference type="Proteomes" id="UP000515140">
    <property type="component" value="Unplaced"/>
</dbReference>
<evidence type="ECO:0000256" key="2">
    <source>
        <dbReference type="SAM" id="Phobius"/>
    </source>
</evidence>